<evidence type="ECO:0000256" key="2">
    <source>
        <dbReference type="ARBA" id="ARBA00022679"/>
    </source>
</evidence>
<evidence type="ECO:0000256" key="8">
    <source>
        <dbReference type="PIRSR" id="PIRSR630616-3"/>
    </source>
</evidence>
<keyword evidence="13" id="KW-1185">Reference proteome</keyword>
<dbReference type="GO" id="GO:0004674">
    <property type="term" value="F:protein serine/threonine kinase activity"/>
    <property type="evidence" value="ECO:0007669"/>
    <property type="project" value="UniProtKB-KW"/>
</dbReference>
<evidence type="ECO:0000313" key="13">
    <source>
        <dbReference type="Proteomes" id="UP000186601"/>
    </source>
</evidence>
<evidence type="ECO:0000259" key="11">
    <source>
        <dbReference type="PROSITE" id="PS50011"/>
    </source>
</evidence>
<feature type="compositionally biased region" description="Polar residues" evidence="10">
    <location>
        <begin position="791"/>
        <end position="802"/>
    </location>
</feature>
<dbReference type="Proteomes" id="UP000186601">
    <property type="component" value="Unassembled WGS sequence"/>
</dbReference>
<sequence>MSLALPAQHIDADQTTEVEDQAYQEDVVVTREANLTRSHKNNKMINQYEFNKRLGKGQHGDVTLCTDAVTGKQVAIKAVKRKNPKVDRMSHFKKRPIPKTEHTPVTEQLGTTEHKILKEIAIMKKCRHPHVVRLLEVIDDRLYERIYMVMEYLGGGEVKWRTEQGDPIIRVSQTRRICRDIILGLDYLHHQGIIHRDIKPANLLWSKDRRVVKIADFGVSHFSYAQRLAALGEGAISPSAEDPILMDDSDLSKFAGTPMFLAPEILAEPPGDDAATNTSINLEELADDTVETVTLKQPRITKAIDIWAFGVTLYALLFGQLPFHGEQEFAIYSAIKECDWDVPEKMGIDEIEVGGRHQDKPKKGQETEGYLVVDLLDRLLQKDPRKRITLEEVKRHPWILRDLADPELWLRSTHIGNSSLAPTDDETSSALSAVRFRWSNRITRGLTTLIRNVRPQRSFRYVGRQDRGRRGERAPEDDVGTRSMPYVNLSRQKSISIGVHERDRHRQRSSAHPSSRPHQSSIDLNASWRHSSHHEETPKASGSALPSVSGSSSKPRRGSAPGHASSSSESPRLSRRAAPPHSPPPISQASSRSPQATSPTGSFSPETHLEDRSRSRLSMFYRWVTGSRQYSSGPSSHDTSTSTSPFEASSSTAMHPPLDHRASSARTVLARRSEDAFNKVSFRQSQSSSSSGPLTLAQRAASWGEVGNYSRPSEDMTSLYSGERPEEILDDDTLLVGAGGIAQSPVPSLPVSAVLSTVSSTASLGSPALNAAQALLQRVSEANQVIIPDASSRNRSHATSPLAQVGYSPTRGPPSPSQQPQYYEGYDEDDESDMSGNRTPSELDYADMQPSTSQMYEEEDEESDDEEGVPLEVRTRRPSVTVTDASSSPPRRSDCSYDGRTRPTIYV</sequence>
<feature type="compositionally biased region" description="Polar residues" evidence="10">
    <location>
        <begin position="878"/>
        <end position="890"/>
    </location>
</feature>
<evidence type="ECO:0000256" key="4">
    <source>
        <dbReference type="ARBA" id="ARBA00022777"/>
    </source>
</evidence>
<dbReference type="InterPro" id="IPR011009">
    <property type="entry name" value="Kinase-like_dom_sf"/>
</dbReference>
<feature type="cross-link" description="Glycyl lysine isopeptide (Lys-Gly) (interchain with G-Cter in SUMO2)" evidence="8">
    <location>
        <position position="199"/>
    </location>
</feature>
<dbReference type="PROSITE" id="PS50011">
    <property type="entry name" value="PROTEIN_KINASE_DOM"/>
    <property type="match status" value="1"/>
</dbReference>
<name>A0A2R6NJ01_9APHY</name>
<dbReference type="PROSITE" id="PS00107">
    <property type="entry name" value="PROTEIN_KINASE_ATP"/>
    <property type="match status" value="1"/>
</dbReference>
<dbReference type="GO" id="GO:0005524">
    <property type="term" value="F:ATP binding"/>
    <property type="evidence" value="ECO:0007669"/>
    <property type="project" value="UniProtKB-UniRule"/>
</dbReference>
<feature type="domain" description="Protein kinase" evidence="11">
    <location>
        <begin position="48"/>
        <end position="399"/>
    </location>
</feature>
<evidence type="ECO:0000256" key="1">
    <source>
        <dbReference type="ARBA" id="ARBA00022527"/>
    </source>
</evidence>
<reference evidence="12 13" key="1">
    <citation type="submission" date="2018-02" db="EMBL/GenBank/DDBJ databases">
        <title>Genome sequence of the basidiomycete white-rot fungus Phlebia centrifuga.</title>
        <authorList>
            <person name="Granchi Z."/>
            <person name="Peng M."/>
            <person name="de Vries R.P."/>
            <person name="Hilden K."/>
            <person name="Makela M.R."/>
            <person name="Grigoriev I."/>
            <person name="Riley R."/>
        </authorList>
    </citation>
    <scope>NUCLEOTIDE SEQUENCE [LARGE SCALE GENOMIC DNA]</scope>
    <source>
        <strain evidence="12 13">FBCC195</strain>
    </source>
</reference>
<feature type="region of interest" description="Disordered" evidence="10">
    <location>
        <begin position="627"/>
        <end position="670"/>
    </location>
</feature>
<organism evidence="12 13">
    <name type="scientific">Hermanssonia centrifuga</name>
    <dbReference type="NCBI Taxonomy" id="98765"/>
    <lineage>
        <taxon>Eukaryota</taxon>
        <taxon>Fungi</taxon>
        <taxon>Dikarya</taxon>
        <taxon>Basidiomycota</taxon>
        <taxon>Agaricomycotina</taxon>
        <taxon>Agaricomycetes</taxon>
        <taxon>Polyporales</taxon>
        <taxon>Meruliaceae</taxon>
        <taxon>Hermanssonia</taxon>
    </lineage>
</organism>
<keyword evidence="2" id="KW-0808">Transferase</keyword>
<evidence type="ECO:0000256" key="6">
    <source>
        <dbReference type="PIRSR" id="PIRSR630616-1"/>
    </source>
</evidence>
<feature type="compositionally biased region" description="Low complexity" evidence="10">
    <location>
        <begin position="540"/>
        <end position="579"/>
    </location>
</feature>
<evidence type="ECO:0000256" key="10">
    <source>
        <dbReference type="SAM" id="MobiDB-lite"/>
    </source>
</evidence>
<dbReference type="OrthoDB" id="68483at2759"/>
<feature type="region of interest" description="Disordered" evidence="10">
    <location>
        <begin position="788"/>
        <end position="907"/>
    </location>
</feature>
<evidence type="ECO:0000256" key="7">
    <source>
        <dbReference type="PIRSR" id="PIRSR630616-2"/>
    </source>
</evidence>
<evidence type="ECO:0000256" key="3">
    <source>
        <dbReference type="ARBA" id="ARBA00022741"/>
    </source>
</evidence>
<feature type="compositionally biased region" description="Basic and acidic residues" evidence="10">
    <location>
        <begin position="463"/>
        <end position="480"/>
    </location>
</feature>
<dbReference type="Gene3D" id="3.30.200.20">
    <property type="entry name" value="Phosphorylase Kinase, domain 1"/>
    <property type="match status" value="1"/>
</dbReference>
<evidence type="ECO:0000256" key="9">
    <source>
        <dbReference type="PROSITE-ProRule" id="PRU10141"/>
    </source>
</evidence>
<dbReference type="Pfam" id="PF00069">
    <property type="entry name" value="Pkinase"/>
    <property type="match status" value="2"/>
</dbReference>
<feature type="region of interest" description="Disordered" evidence="10">
    <location>
        <begin position="461"/>
        <end position="615"/>
    </location>
</feature>
<feature type="binding site" evidence="7">
    <location>
        <position position="216"/>
    </location>
    <ligand>
        <name>ATP</name>
        <dbReference type="ChEBI" id="CHEBI:30616"/>
    </ligand>
</feature>
<feature type="compositionally biased region" description="Polar residues" evidence="10">
    <location>
        <begin position="592"/>
        <end position="605"/>
    </location>
</feature>
<dbReference type="InterPro" id="IPR030616">
    <property type="entry name" value="Aur-like"/>
</dbReference>
<feature type="active site" description="Proton acceptor" evidence="6">
    <location>
        <position position="197"/>
    </location>
</feature>
<dbReference type="Gene3D" id="1.10.510.10">
    <property type="entry name" value="Transferase(Phosphotransferase) domain 1"/>
    <property type="match status" value="1"/>
</dbReference>
<accession>A0A2R6NJ01</accession>
<evidence type="ECO:0000256" key="5">
    <source>
        <dbReference type="ARBA" id="ARBA00022840"/>
    </source>
</evidence>
<evidence type="ECO:0000313" key="12">
    <source>
        <dbReference type="EMBL" id="PSR72346.1"/>
    </source>
</evidence>
<keyword evidence="5 7" id="KW-0067">ATP-binding</keyword>
<dbReference type="AlphaFoldDB" id="A0A2R6NJ01"/>
<dbReference type="InterPro" id="IPR017441">
    <property type="entry name" value="Protein_kinase_ATP_BS"/>
</dbReference>
<comment type="caution">
    <text evidence="12">The sequence shown here is derived from an EMBL/GenBank/DDBJ whole genome shotgun (WGS) entry which is preliminary data.</text>
</comment>
<dbReference type="PANTHER" id="PTHR24350">
    <property type="entry name" value="SERINE/THREONINE-PROTEIN KINASE IAL-RELATED"/>
    <property type="match status" value="1"/>
</dbReference>
<feature type="compositionally biased region" description="Basic and acidic residues" evidence="10">
    <location>
        <begin position="891"/>
        <end position="901"/>
    </location>
</feature>
<dbReference type="EMBL" id="MLYV02001195">
    <property type="protein sequence ID" value="PSR72346.1"/>
    <property type="molecule type" value="Genomic_DNA"/>
</dbReference>
<proteinExistence type="predicted"/>
<protein>
    <recommendedName>
        <fullName evidence="11">Protein kinase domain-containing protein</fullName>
    </recommendedName>
</protein>
<dbReference type="InterPro" id="IPR000719">
    <property type="entry name" value="Prot_kinase_dom"/>
</dbReference>
<feature type="binding site" evidence="7 9">
    <location>
        <position position="77"/>
    </location>
    <ligand>
        <name>ATP</name>
        <dbReference type="ChEBI" id="CHEBI:30616"/>
    </ligand>
</feature>
<keyword evidence="1" id="KW-0723">Serine/threonine-protein kinase</keyword>
<dbReference type="SMART" id="SM00220">
    <property type="entry name" value="S_TKc"/>
    <property type="match status" value="1"/>
</dbReference>
<dbReference type="CDD" id="cd14008">
    <property type="entry name" value="STKc_LKB1_CaMKK"/>
    <property type="match status" value="1"/>
</dbReference>
<feature type="compositionally biased region" description="Low complexity" evidence="10">
    <location>
        <begin position="631"/>
        <end position="652"/>
    </location>
</feature>
<keyword evidence="3 7" id="KW-0547">Nucleotide-binding</keyword>
<feature type="compositionally biased region" description="Polar residues" evidence="10">
    <location>
        <begin position="510"/>
        <end position="524"/>
    </location>
</feature>
<dbReference type="STRING" id="98765.A0A2R6NJ01"/>
<keyword evidence="4" id="KW-0418">Kinase</keyword>
<gene>
    <name evidence="12" type="ORF">PHLCEN_2v11794</name>
</gene>
<feature type="compositionally biased region" description="Acidic residues" evidence="10">
    <location>
        <begin position="856"/>
        <end position="869"/>
    </location>
</feature>
<dbReference type="SUPFAM" id="SSF56112">
    <property type="entry name" value="Protein kinase-like (PK-like)"/>
    <property type="match status" value="1"/>
</dbReference>